<organism evidence="1 2">
    <name type="scientific">Aureicoccus marinus</name>
    <dbReference type="NCBI Taxonomy" id="754435"/>
    <lineage>
        <taxon>Bacteria</taxon>
        <taxon>Pseudomonadati</taxon>
        <taxon>Bacteroidota</taxon>
        <taxon>Flavobacteriia</taxon>
        <taxon>Flavobacteriales</taxon>
        <taxon>Flavobacteriaceae</taxon>
        <taxon>Aureicoccus</taxon>
    </lineage>
</organism>
<keyword evidence="2" id="KW-1185">Reference proteome</keyword>
<evidence type="ECO:0008006" key="3">
    <source>
        <dbReference type="Google" id="ProtNLM"/>
    </source>
</evidence>
<dbReference type="AlphaFoldDB" id="A0A2S7T8S2"/>
<dbReference type="OrthoDB" id="676614at2"/>
<name>A0A2S7T8S2_9FLAO</name>
<dbReference type="NCBIfam" id="NF033205">
    <property type="entry name" value="IPExxxVDY"/>
    <property type="match status" value="1"/>
</dbReference>
<gene>
    <name evidence="1" type="ORF">BST99_11915</name>
</gene>
<evidence type="ECO:0000313" key="1">
    <source>
        <dbReference type="EMBL" id="PQJ16330.1"/>
    </source>
</evidence>
<evidence type="ECO:0000313" key="2">
    <source>
        <dbReference type="Proteomes" id="UP000239366"/>
    </source>
</evidence>
<comment type="caution">
    <text evidence="1">The sequence shown here is derived from an EMBL/GenBank/DDBJ whole genome shotgun (WGS) entry which is preliminary data.</text>
</comment>
<dbReference type="EMBL" id="MQVX01000001">
    <property type="protein sequence ID" value="PQJ16330.1"/>
    <property type="molecule type" value="Genomic_DNA"/>
</dbReference>
<reference evidence="2" key="1">
    <citation type="submission" date="2016-11" db="EMBL/GenBank/DDBJ databases">
        <title>Trade-off between light-utilization and light-protection in marine flavobacteria.</title>
        <authorList>
            <person name="Kumagai Y."/>
            <person name="Yoshizawa S."/>
            <person name="Kogure K."/>
        </authorList>
    </citation>
    <scope>NUCLEOTIDE SEQUENCE [LARGE SCALE GENOMIC DNA]</scope>
    <source>
        <strain evidence="2">SG-18</strain>
    </source>
</reference>
<accession>A0A2S7T8S2</accession>
<dbReference type="Proteomes" id="UP000239366">
    <property type="component" value="Unassembled WGS sequence"/>
</dbReference>
<dbReference type="RefSeq" id="WP_105002004.1">
    <property type="nucleotide sequence ID" value="NZ_MQVX01000001.1"/>
</dbReference>
<protein>
    <recommendedName>
        <fullName evidence="3">IPExxxVDY family protein</fullName>
    </recommendedName>
</protein>
<proteinExistence type="predicted"/>
<sequence length="152" mass="17729">MSTALKLEWEEEEEAAWLGIHSLLSDFRLAFQLNKQLGLQMSRSKDIDFGEMGLFPLFEFEDLAQDCYCCLLPNQQKQLQSNPSMGLFAEEVEWRTRYILPERKEIDYLIKLSGQFAVNPAGWLNKIKEIPRVITAYHLEPNTLKSKQNLIF</sequence>
<dbReference type="InterPro" id="IPR047690">
    <property type="entry name" value="IPExxxVDY_fam"/>
</dbReference>